<organism evidence="1 2">
    <name type="scientific">Hydrogenivirga caldilitoris</name>
    <dbReference type="NCBI Taxonomy" id="246264"/>
    <lineage>
        <taxon>Bacteria</taxon>
        <taxon>Pseudomonadati</taxon>
        <taxon>Aquificota</taxon>
        <taxon>Aquificia</taxon>
        <taxon>Aquificales</taxon>
        <taxon>Aquificaceae</taxon>
        <taxon>Hydrogenivirga</taxon>
    </lineage>
</organism>
<dbReference type="RefSeq" id="WP_121008887.1">
    <property type="nucleotide sequence ID" value="NZ_RCCJ01000001.1"/>
</dbReference>
<dbReference type="AlphaFoldDB" id="A0A497XS10"/>
<dbReference type="EMBL" id="RCCJ01000001">
    <property type="protein sequence ID" value="RLJ69922.1"/>
    <property type="molecule type" value="Genomic_DNA"/>
</dbReference>
<name>A0A497XS10_9AQUI</name>
<reference evidence="1 2" key="1">
    <citation type="submission" date="2018-10" db="EMBL/GenBank/DDBJ databases">
        <title>Genomic Encyclopedia of Archaeal and Bacterial Type Strains, Phase II (KMG-II): from individual species to whole genera.</title>
        <authorList>
            <person name="Goeker M."/>
        </authorList>
    </citation>
    <scope>NUCLEOTIDE SEQUENCE [LARGE SCALE GENOMIC DNA]</scope>
    <source>
        <strain evidence="1 2">DSM 16510</strain>
    </source>
</reference>
<proteinExistence type="predicted"/>
<dbReference type="Proteomes" id="UP000267841">
    <property type="component" value="Unassembled WGS sequence"/>
</dbReference>
<dbReference type="SUPFAM" id="SSF69635">
    <property type="entry name" value="Type III secretory system chaperone-like"/>
    <property type="match status" value="1"/>
</dbReference>
<gene>
    <name evidence="1" type="ORF">BCF55_0181</name>
</gene>
<keyword evidence="2" id="KW-1185">Reference proteome</keyword>
<accession>A0A497XS10</accession>
<dbReference type="Gene3D" id="3.30.1460.10">
    <property type="match status" value="1"/>
</dbReference>
<evidence type="ECO:0000313" key="2">
    <source>
        <dbReference type="Proteomes" id="UP000267841"/>
    </source>
</evidence>
<sequence length="294" mass="34570">MDDRLERVVLLIEHYLEQIFGSIRVYREDREFLIPWGSTVINAEVLLEGEETIVHIYSPVALRVKPDKDLMKFLLMENGSLNMCSFSIELEKGFVDIILGVRLKFDFLNKDLLAYLTISVGNLANEYCKEIIAVFGGISFKEYVEREKLEKKPFGEEKVLHDIFEMNGLKLSLELFRGPEEDTYIIVGRILDTGQVFLRAERKRDIQEVFEFLEKLKGYLLKKDITSLKKSLRHYEVEEHYLYSILAGKEKDRIKRLKEIEKEIQLLTGMLMKGEISQEEYRKRISDIERRMGL</sequence>
<dbReference type="OrthoDB" id="459459at2"/>
<comment type="caution">
    <text evidence="1">The sequence shown here is derived from an EMBL/GenBank/DDBJ whole genome shotgun (WGS) entry which is preliminary data.</text>
</comment>
<protein>
    <submittedName>
        <fullName evidence="1">Uncharacterized protein</fullName>
    </submittedName>
</protein>
<evidence type="ECO:0000313" key="1">
    <source>
        <dbReference type="EMBL" id="RLJ69922.1"/>
    </source>
</evidence>